<evidence type="ECO:0008006" key="3">
    <source>
        <dbReference type="Google" id="ProtNLM"/>
    </source>
</evidence>
<dbReference type="RefSeq" id="WP_076930479.1">
    <property type="nucleotide sequence ID" value="NZ_LT605205.1"/>
</dbReference>
<dbReference type="KEGG" id="psac:PSM36_1633"/>
<proteinExistence type="predicted"/>
<name>A0A1R3SVV4_9BACT</name>
<accession>A0A1R3SVV4</accession>
<keyword evidence="2" id="KW-1185">Reference proteome</keyword>
<reference evidence="1 2" key="1">
    <citation type="submission" date="2016-08" db="EMBL/GenBank/DDBJ databases">
        <authorList>
            <person name="Seilhamer J.J."/>
        </authorList>
    </citation>
    <scope>NUCLEOTIDE SEQUENCE [LARGE SCALE GENOMIC DNA]</scope>
    <source>
        <strain evidence="1">M3/6</strain>
    </source>
</reference>
<protein>
    <recommendedName>
        <fullName evidence="3">ParB/Sulfiredoxin domain-containing protein</fullName>
    </recommendedName>
</protein>
<dbReference type="Proteomes" id="UP000187464">
    <property type="component" value="Chromosome I"/>
</dbReference>
<dbReference type="AlphaFoldDB" id="A0A1R3SVV4"/>
<organism evidence="1 2">
    <name type="scientific">Proteiniphilum saccharofermentans</name>
    <dbReference type="NCBI Taxonomy" id="1642647"/>
    <lineage>
        <taxon>Bacteria</taxon>
        <taxon>Pseudomonadati</taxon>
        <taxon>Bacteroidota</taxon>
        <taxon>Bacteroidia</taxon>
        <taxon>Bacteroidales</taxon>
        <taxon>Dysgonomonadaceae</taxon>
        <taxon>Proteiniphilum</taxon>
    </lineage>
</organism>
<evidence type="ECO:0000313" key="1">
    <source>
        <dbReference type="EMBL" id="SCD20453.1"/>
    </source>
</evidence>
<evidence type="ECO:0000313" key="2">
    <source>
        <dbReference type="Proteomes" id="UP000187464"/>
    </source>
</evidence>
<gene>
    <name evidence="1" type="ORF">PSM36_1633</name>
</gene>
<sequence>MKFVEKKIPIDKLFLWDENARFPDQYYNSDEKELIRYFLSKPNFKIKEFIEEIANDIDLPHLEKVVVWDTSDKLIVLEGNRRLAGYKLLVNPEIVQDIDKKLHSFLIEKKAVVNIDSGFLLDCLVSEDKDQCYRYIDRKHAKGNNQVNWLVISKFTMYKKWQC</sequence>
<dbReference type="EMBL" id="LT605205">
    <property type="protein sequence ID" value="SCD20453.1"/>
    <property type="molecule type" value="Genomic_DNA"/>
</dbReference>